<evidence type="ECO:0000313" key="1">
    <source>
        <dbReference type="EMBL" id="CUS44272.1"/>
    </source>
</evidence>
<organism evidence="1">
    <name type="scientific">hydrothermal vent metagenome</name>
    <dbReference type="NCBI Taxonomy" id="652676"/>
    <lineage>
        <taxon>unclassified sequences</taxon>
        <taxon>metagenomes</taxon>
        <taxon>ecological metagenomes</taxon>
    </lineage>
</organism>
<accession>A0A161KF31</accession>
<proteinExistence type="predicted"/>
<dbReference type="EMBL" id="CZQE01000127">
    <property type="protein sequence ID" value="CUS44272.1"/>
    <property type="molecule type" value="Genomic_DNA"/>
</dbReference>
<dbReference type="AlphaFoldDB" id="A0A161KF31"/>
<gene>
    <name evidence="1" type="ORF">MGWOODY_Smn2914</name>
</gene>
<sequence length="37" mass="4067">MKCGMVRFEAAMFSAMRRRMPMTLIGSSARARLACGA</sequence>
<protein>
    <submittedName>
        <fullName evidence="1">Uncharacterized protein</fullName>
    </submittedName>
</protein>
<reference evidence="1" key="1">
    <citation type="submission" date="2015-10" db="EMBL/GenBank/DDBJ databases">
        <authorList>
            <person name="Gilbert D.G."/>
        </authorList>
    </citation>
    <scope>NUCLEOTIDE SEQUENCE</scope>
</reference>
<name>A0A161KF31_9ZZZZ</name>